<comment type="subcellular location">
    <subcellularLocation>
        <location evidence="1">Membrane</location>
        <topology evidence="1">Single-pass membrane protein</topology>
    </subcellularLocation>
</comment>
<dbReference type="Pfam" id="PF04357">
    <property type="entry name" value="TamB"/>
    <property type="match status" value="1"/>
</dbReference>
<dbReference type="RefSeq" id="WP_184433690.1">
    <property type="nucleotide sequence ID" value="NZ_JACIGI010000010.1"/>
</dbReference>
<feature type="compositionally biased region" description="Pro residues" evidence="5">
    <location>
        <begin position="12"/>
        <end position="21"/>
    </location>
</feature>
<dbReference type="EMBL" id="JACIGI010000010">
    <property type="protein sequence ID" value="MBB4285819.1"/>
    <property type="molecule type" value="Genomic_DNA"/>
</dbReference>
<reference evidence="8 9" key="1">
    <citation type="submission" date="2020-08" db="EMBL/GenBank/DDBJ databases">
        <title>Genome sequencing of Purple Non-Sulfur Bacteria from various extreme environments.</title>
        <authorList>
            <person name="Mayer M."/>
        </authorList>
    </citation>
    <scope>NUCLEOTIDE SEQUENCE [LARGE SCALE GENOMIC DNA]</scope>
    <source>
        <strain evidence="8 9">JA135</strain>
    </source>
</reference>
<evidence type="ECO:0000256" key="5">
    <source>
        <dbReference type="SAM" id="MobiDB-lite"/>
    </source>
</evidence>
<keyword evidence="9" id="KW-1185">Reference proteome</keyword>
<evidence type="ECO:0000313" key="8">
    <source>
        <dbReference type="EMBL" id="MBB4285819.1"/>
    </source>
</evidence>
<comment type="caution">
    <text evidence="8">The sequence shown here is derived from an EMBL/GenBank/DDBJ whole genome shotgun (WGS) entry which is preliminary data.</text>
</comment>
<keyword evidence="2 6" id="KW-0812">Transmembrane</keyword>
<evidence type="ECO:0000259" key="7">
    <source>
        <dbReference type="Pfam" id="PF04357"/>
    </source>
</evidence>
<dbReference type="PANTHER" id="PTHR36985:SF1">
    <property type="entry name" value="TRANSLOCATION AND ASSEMBLY MODULE SUBUNIT TAMB"/>
    <property type="match status" value="1"/>
</dbReference>
<evidence type="ECO:0000256" key="1">
    <source>
        <dbReference type="ARBA" id="ARBA00004167"/>
    </source>
</evidence>
<evidence type="ECO:0000313" key="9">
    <source>
        <dbReference type="Proteomes" id="UP000555728"/>
    </source>
</evidence>
<dbReference type="PANTHER" id="PTHR36985">
    <property type="entry name" value="TRANSLOCATION AND ASSEMBLY MODULE SUBUNIT TAMB"/>
    <property type="match status" value="1"/>
</dbReference>
<keyword evidence="3 6" id="KW-1133">Transmembrane helix</keyword>
<accession>A0A7W6S042</accession>
<evidence type="ECO:0000256" key="2">
    <source>
        <dbReference type="ARBA" id="ARBA00022692"/>
    </source>
</evidence>
<evidence type="ECO:0000256" key="4">
    <source>
        <dbReference type="ARBA" id="ARBA00023136"/>
    </source>
</evidence>
<dbReference type="InterPro" id="IPR007452">
    <property type="entry name" value="TamB_C"/>
</dbReference>
<gene>
    <name evidence="8" type="ORF">GGD88_001539</name>
</gene>
<keyword evidence="4 6" id="KW-0472">Membrane</keyword>
<name>A0A7W6S042_9PROT</name>
<feature type="region of interest" description="Disordered" evidence="5">
    <location>
        <begin position="1"/>
        <end position="24"/>
    </location>
</feature>
<protein>
    <submittedName>
        <fullName evidence="8">Translocation and assembly module TamB</fullName>
    </submittedName>
</protein>
<proteinExistence type="predicted"/>
<dbReference type="GO" id="GO:0097347">
    <property type="term" value="C:TAM protein secretion complex"/>
    <property type="evidence" value="ECO:0007669"/>
    <property type="project" value="TreeGrafter"/>
</dbReference>
<dbReference type="Proteomes" id="UP000555728">
    <property type="component" value="Unassembled WGS sequence"/>
</dbReference>
<dbReference type="GO" id="GO:0009306">
    <property type="term" value="P:protein secretion"/>
    <property type="evidence" value="ECO:0007669"/>
    <property type="project" value="InterPro"/>
</dbReference>
<feature type="domain" description="Translocation and assembly module TamB C-terminal" evidence="7">
    <location>
        <begin position="1077"/>
        <end position="1437"/>
    </location>
</feature>
<feature type="transmembrane region" description="Helical" evidence="6">
    <location>
        <begin position="31"/>
        <end position="54"/>
    </location>
</feature>
<evidence type="ECO:0000256" key="6">
    <source>
        <dbReference type="SAM" id="Phobius"/>
    </source>
</evidence>
<sequence>MAESSDRIAAPAAPPPSPPPPRPRRRRLRRWLARGLLAVLVLVLALAGAAVWVVRTDPGRAWLTATVLELVNGIDGITVRLGALEGDLPVSVRLVDLTVADAEGVWLSADSIGLAWDPLALLSRRLHITAVTASALAVDRPPVLPSAGGAPADPDTGGGLDPRLLGALRIDRVALEGTHLGAGLVGQSVLLDVTGGVDSAGDAGAPTAVTARLEARRIDGRPGRVALEGRLHGPALDRVAVTLEAGEEQGGLLSALAGLPGAAGWTMTLDGDGPLSDWTGRLEASAEGLASVAGAVGLGLADPEAPSLTLDLAATPGAGAPAMWQAVLGERLTLAARAEGPLAAPTVTAEATLREGGTAAFGAASLTLTASATPDGPLDGPTPVVALDLSARVAGLRGPPAVTGLLSRPLDLTAAATYALADGRAEIGRLRLADDRGLMLTADGTVTTAPALDATAAARLEVADLGRLAPVLGGLSPTGGGVLTLSGVTVTADAPVTGMVRLALSDAALGVAPADAVLGAAPDLSGRVTYDPADGLRVADLALQGAHAGLTGTLAIDAAFAHLDADATVTLDDLGRVTDGAAGGAVTVDAALSGPLADPAVTATARLPAATLAGMAWDDVTLEAAAAGLASGATGSARLNGTGPGGRLDLETAFALPGYARVRVSDLVLTVPGARLSGGTETDFATLLTTGDLALAVSEPGALAGWGLPPLSGSLDARVALAAPEGRQRVEVTARAPALGLADADGALGAVDLEATLTDALDTPRLDARVQARDGTAGGVTWDRLTATAAGPLADLAVTAELAGAGPTGTLALETAARVQPPGLAATARVVLERLALDSAGHRVALRGPATVALDGPARVDRLALALDDGTLTVEGGLAPDGGLDLAVTGADLPLGLADLAVPDLGLGGRLDLSASLRGRLPTPRGTLSLTAREVALARAEAAPPLAADVSGTLRDGRLGAEATVRGFADTPARLSADLPLRLGGGAAMPETAPLSARVDWEGPVARVWEMLPLVEHRLAGDLTLHAAVSGSLAAPAVDAEVRLAGGRYEHLTLGTLLDDLSLSATAAGSDRVTVSLTGGDGGAGRLSAEGDVRLAGDGPTGRVTATLDDMVLLRRDDVTARADADLAFDLEGTGAALTGTVETEEVRVRLIGGGGGSVQTLEVVEIDDAGRSALAALEDASAAEATAEEETGAGVSGGPADTGFPVRLDIAVRMPNRVYVSGQGLESEWAGDLSVGGTAAAPRITGTIAVRRGTLDAVGKTFTVETGEVRFAGGTPVNPLLEVIAVYETTGLEARVGLRGPARDPALVLESQPPLPRDEVISRILFGKRSGALTTVETVQVARVLASLSGATDGDGLNVVDSLRRATGLDVLSVGGEGLEAGTYLGDDIYVGVEQGIEAGSGGVTVEVDLGAGFKVESKAARSGQGEVGVMWEMDY</sequence>
<organism evidence="8 9">
    <name type="scientific">Roseospira goensis</name>
    <dbReference type="NCBI Taxonomy" id="391922"/>
    <lineage>
        <taxon>Bacteria</taxon>
        <taxon>Pseudomonadati</taxon>
        <taxon>Pseudomonadota</taxon>
        <taxon>Alphaproteobacteria</taxon>
        <taxon>Rhodospirillales</taxon>
        <taxon>Rhodospirillaceae</taxon>
        <taxon>Roseospira</taxon>
    </lineage>
</organism>
<evidence type="ECO:0000256" key="3">
    <source>
        <dbReference type="ARBA" id="ARBA00022989"/>
    </source>
</evidence>
<dbReference type="GO" id="GO:0005886">
    <property type="term" value="C:plasma membrane"/>
    <property type="evidence" value="ECO:0007669"/>
    <property type="project" value="InterPro"/>
</dbReference>